<dbReference type="SMART" id="SM00387">
    <property type="entry name" value="HATPase_c"/>
    <property type="match status" value="1"/>
</dbReference>
<dbReference type="InterPro" id="IPR018062">
    <property type="entry name" value="HTH_AraC-typ_CS"/>
</dbReference>
<dbReference type="Pfam" id="PF00512">
    <property type="entry name" value="HisKA"/>
    <property type="match status" value="1"/>
</dbReference>
<dbReference type="GO" id="GO:0043565">
    <property type="term" value="F:sequence-specific DNA binding"/>
    <property type="evidence" value="ECO:0007669"/>
    <property type="project" value="InterPro"/>
</dbReference>
<keyword evidence="10" id="KW-0732">Signal</keyword>
<feature type="coiled-coil region" evidence="9">
    <location>
        <begin position="375"/>
        <end position="436"/>
    </location>
</feature>
<evidence type="ECO:0000259" key="11">
    <source>
        <dbReference type="PROSITE" id="PS01124"/>
    </source>
</evidence>
<dbReference type="PANTHER" id="PTHR43547:SF2">
    <property type="entry name" value="HYBRID SIGNAL TRANSDUCTION HISTIDINE KINASE C"/>
    <property type="match status" value="1"/>
</dbReference>
<comment type="catalytic activity">
    <reaction evidence="1">
        <text>ATP + protein L-histidine = ADP + protein N-phospho-L-histidine.</text>
        <dbReference type="EC" id="2.7.13.3"/>
    </reaction>
</comment>
<dbReference type="Pfam" id="PF12833">
    <property type="entry name" value="HTH_18"/>
    <property type="match status" value="1"/>
</dbReference>
<dbReference type="InterPro" id="IPR003661">
    <property type="entry name" value="HisK_dim/P_dom"/>
</dbReference>
<keyword evidence="8" id="KW-0802">TPR repeat</keyword>
<evidence type="ECO:0000256" key="9">
    <source>
        <dbReference type="SAM" id="Coils"/>
    </source>
</evidence>
<dbReference type="GO" id="GO:0000155">
    <property type="term" value="F:phosphorelay sensor kinase activity"/>
    <property type="evidence" value="ECO:0007669"/>
    <property type="project" value="InterPro"/>
</dbReference>
<dbReference type="SMART" id="SM00028">
    <property type="entry name" value="TPR"/>
    <property type="match status" value="5"/>
</dbReference>
<dbReference type="CDD" id="cd00082">
    <property type="entry name" value="HisKA"/>
    <property type="match status" value="1"/>
</dbReference>
<evidence type="ECO:0000313" key="15">
    <source>
        <dbReference type="Proteomes" id="UP000199354"/>
    </source>
</evidence>
<feature type="chain" id="PRO_5011545465" description="histidine kinase" evidence="10">
    <location>
        <begin position="19"/>
        <end position="969"/>
    </location>
</feature>
<dbReference type="GO" id="GO:0003700">
    <property type="term" value="F:DNA-binding transcription factor activity"/>
    <property type="evidence" value="ECO:0007669"/>
    <property type="project" value="InterPro"/>
</dbReference>
<keyword evidence="6" id="KW-0804">Transcription</keyword>
<reference evidence="14 15" key="1">
    <citation type="submission" date="2016-10" db="EMBL/GenBank/DDBJ databases">
        <authorList>
            <person name="de Groot N.N."/>
        </authorList>
    </citation>
    <scope>NUCLEOTIDE SEQUENCE [LARGE SCALE GENOMIC DNA]</scope>
    <source>
        <strain evidence="14 15">CGMCC 1.7031</strain>
    </source>
</reference>
<evidence type="ECO:0000313" key="14">
    <source>
        <dbReference type="EMBL" id="SCY97043.1"/>
    </source>
</evidence>
<dbReference type="SUPFAM" id="SSF48452">
    <property type="entry name" value="TPR-like"/>
    <property type="match status" value="2"/>
</dbReference>
<evidence type="ECO:0000256" key="7">
    <source>
        <dbReference type="PROSITE-ProRule" id="PRU00169"/>
    </source>
</evidence>
<feature type="domain" description="HTH araC/xylS-type" evidence="11">
    <location>
        <begin position="869"/>
        <end position="968"/>
    </location>
</feature>
<protein>
    <recommendedName>
        <fullName evidence="2">histidine kinase</fullName>
        <ecNumber evidence="2">2.7.13.3</ecNumber>
    </recommendedName>
</protein>
<keyword evidence="14" id="KW-0808">Transferase</keyword>
<dbReference type="SUPFAM" id="SSF55874">
    <property type="entry name" value="ATPase domain of HSP90 chaperone/DNA topoisomerase II/histidine kinase"/>
    <property type="match status" value="1"/>
</dbReference>
<dbReference type="Pfam" id="PF02518">
    <property type="entry name" value="HATPase_c"/>
    <property type="match status" value="1"/>
</dbReference>
<dbReference type="PROSITE" id="PS00041">
    <property type="entry name" value="HTH_ARAC_FAMILY_1"/>
    <property type="match status" value="1"/>
</dbReference>
<keyword evidence="5" id="KW-0238">DNA-binding</keyword>
<keyword evidence="9" id="KW-0175">Coiled coil</keyword>
<dbReference type="SMART" id="SM00342">
    <property type="entry name" value="HTH_ARAC"/>
    <property type="match status" value="1"/>
</dbReference>
<proteinExistence type="predicted"/>
<dbReference type="OrthoDB" id="1522078at2"/>
<accession>A0A1G5K8R5</accession>
<feature type="domain" description="Response regulatory" evidence="13">
    <location>
        <begin position="722"/>
        <end position="837"/>
    </location>
</feature>
<dbReference type="InterPro" id="IPR020449">
    <property type="entry name" value="Tscrpt_reg_AraC-type_HTH"/>
</dbReference>
<dbReference type="InterPro" id="IPR036097">
    <property type="entry name" value="HisK_dim/P_sf"/>
</dbReference>
<dbReference type="PANTHER" id="PTHR43547">
    <property type="entry name" value="TWO-COMPONENT HISTIDINE KINASE"/>
    <property type="match status" value="1"/>
</dbReference>
<name>A0A1G5K8R5_9FLAO</name>
<evidence type="ECO:0000256" key="6">
    <source>
        <dbReference type="ARBA" id="ARBA00023163"/>
    </source>
</evidence>
<dbReference type="SUPFAM" id="SSF47384">
    <property type="entry name" value="Homodimeric domain of signal transducing histidine kinase"/>
    <property type="match status" value="1"/>
</dbReference>
<evidence type="ECO:0000256" key="4">
    <source>
        <dbReference type="ARBA" id="ARBA00023015"/>
    </source>
</evidence>
<evidence type="ECO:0000256" key="1">
    <source>
        <dbReference type="ARBA" id="ARBA00000085"/>
    </source>
</evidence>
<dbReference type="Gene3D" id="1.10.287.130">
    <property type="match status" value="1"/>
</dbReference>
<dbReference type="Gene3D" id="3.40.50.2300">
    <property type="match status" value="1"/>
</dbReference>
<sequence length="969" mass="110003">MKKIIPLLLFLISSGVYAQFERQIDSLQKAVKTEKDPYYKANALLELALIYLDSDPEKAQPLLDELKALGIARKTHKELAFAYLYEGHLKTRLGKMDEAVVSYQKSIEEAALLKDPYTYLIGKSNLAQTYMDTGKEDQAETLLLAVEAQYKRAPKTFGLEGIYFLLGVIYKEKGHLNTALKYLHKTDAMIKKSDLDGVFMRIGVFTEIATIYKDLGNQTKALESINKALELQQQDTSQMGPLMEILVVKGEILLAFDEHEKARPLFEQVFNHAQTSKQKQLLDRAAIGLGDVWQRKGDYKKSEHYLDIAKVISLENNTDYFLTHIYTLSARNHIRTKNPKRYHEFVTLAEQMLANEKESQAYLELIKTKIEFAKANNQLDQALKLTQQRDELQQKLDQKADAMHFEDFETKYQSEKKAQQIKLLSVQKQLAEKQKNTQLVVFSTLLLLLVLGGYLIYASYKNRLRTAEKLREINDMKSRFFANISHEFRTPLTLIKSPLQTLRASKMDDTQNRQLSLIDKNADRMLELVNQLLELSKIDGGHFKLILKEGQLDEFLSAMIEPFAFQASETGTPLITNIEKTTTTYYFDKDIIEKIASNLLSNAFKYAPPQQPIYFSATVTQNQLELRVANAGTDLKKEDLPKLFERFYQKNESANSSGIGLALVKELVDLYKGSIEAGIDGQMLRFLVRLPLDASHPNALPQPQTEAPIEVPVADVTQDLPILLLVDDNAEIRQVLRALFEPDYQIVEAANGQEALKVAQKEIPDCIVSDIMMPKMDGLAFTHALKTNELTSFIPLVLLTAKTSDETHLQALQNTADAFLTKPFNHDILKATVAQLIAERRKLQQRYSQELVLKPMDVVINTVDERFLDKLQQVIATELANADFSTDDFAKSVGMSRMQLHRKLKTLLGVSATEFLRNERLKVAAGLLRSKNANVSEIAYAVGFNDLSYFSKCFKEHFKTTPTDYANNG</sequence>
<evidence type="ECO:0000256" key="10">
    <source>
        <dbReference type="SAM" id="SignalP"/>
    </source>
</evidence>
<dbReference type="PROSITE" id="PS50110">
    <property type="entry name" value="RESPONSE_REGULATORY"/>
    <property type="match status" value="1"/>
</dbReference>
<dbReference type="SMART" id="SM00388">
    <property type="entry name" value="HisKA"/>
    <property type="match status" value="1"/>
</dbReference>
<evidence type="ECO:0000259" key="13">
    <source>
        <dbReference type="PROSITE" id="PS50110"/>
    </source>
</evidence>
<dbReference type="InterPro" id="IPR018060">
    <property type="entry name" value="HTH_AraC"/>
</dbReference>
<dbReference type="PROSITE" id="PS01124">
    <property type="entry name" value="HTH_ARAC_FAMILY_2"/>
    <property type="match status" value="1"/>
</dbReference>
<dbReference type="Proteomes" id="UP000199354">
    <property type="component" value="Unassembled WGS sequence"/>
</dbReference>
<dbReference type="PROSITE" id="PS50109">
    <property type="entry name" value="HIS_KIN"/>
    <property type="match status" value="1"/>
</dbReference>
<dbReference type="InterPro" id="IPR036890">
    <property type="entry name" value="HATPase_C_sf"/>
</dbReference>
<dbReference type="RefSeq" id="WP_091146760.1">
    <property type="nucleotide sequence ID" value="NZ_FMVF01000023.1"/>
</dbReference>
<dbReference type="Gene3D" id="1.25.40.10">
    <property type="entry name" value="Tetratricopeptide repeat domain"/>
    <property type="match status" value="3"/>
</dbReference>
<dbReference type="InterPro" id="IPR001789">
    <property type="entry name" value="Sig_transdc_resp-reg_receiver"/>
</dbReference>
<dbReference type="SMART" id="SM00448">
    <property type="entry name" value="REC"/>
    <property type="match status" value="1"/>
</dbReference>
<dbReference type="EMBL" id="FMVF01000023">
    <property type="protein sequence ID" value="SCY97043.1"/>
    <property type="molecule type" value="Genomic_DNA"/>
</dbReference>
<gene>
    <name evidence="14" type="ORF">SAMN02927903_03176</name>
</gene>
<dbReference type="Gene3D" id="1.10.10.60">
    <property type="entry name" value="Homeodomain-like"/>
    <property type="match status" value="1"/>
</dbReference>
<keyword evidence="4" id="KW-0805">Transcription regulation</keyword>
<evidence type="ECO:0000256" key="5">
    <source>
        <dbReference type="ARBA" id="ARBA00023125"/>
    </source>
</evidence>
<feature type="domain" description="Histidine kinase" evidence="12">
    <location>
        <begin position="483"/>
        <end position="694"/>
    </location>
</feature>
<dbReference type="AlphaFoldDB" id="A0A1G5K8R5"/>
<dbReference type="InterPro" id="IPR011990">
    <property type="entry name" value="TPR-like_helical_dom_sf"/>
</dbReference>
<dbReference type="InterPro" id="IPR005467">
    <property type="entry name" value="His_kinase_dom"/>
</dbReference>
<dbReference type="InterPro" id="IPR003594">
    <property type="entry name" value="HATPase_dom"/>
</dbReference>
<feature type="signal peptide" evidence="10">
    <location>
        <begin position="1"/>
        <end position="18"/>
    </location>
</feature>
<dbReference type="InterPro" id="IPR019734">
    <property type="entry name" value="TPR_rpt"/>
</dbReference>
<dbReference type="InterPro" id="IPR011006">
    <property type="entry name" value="CheY-like_superfamily"/>
</dbReference>
<feature type="repeat" description="TPR" evidence="8">
    <location>
        <begin position="202"/>
        <end position="235"/>
    </location>
</feature>
<feature type="modified residue" description="4-aspartylphosphate" evidence="7">
    <location>
        <position position="770"/>
    </location>
</feature>
<evidence type="ECO:0000256" key="2">
    <source>
        <dbReference type="ARBA" id="ARBA00012438"/>
    </source>
</evidence>
<dbReference type="Pfam" id="PF13181">
    <property type="entry name" value="TPR_8"/>
    <property type="match status" value="1"/>
</dbReference>
<dbReference type="Gene3D" id="3.30.565.10">
    <property type="entry name" value="Histidine kinase-like ATPase, C-terminal domain"/>
    <property type="match status" value="1"/>
</dbReference>
<dbReference type="PROSITE" id="PS50005">
    <property type="entry name" value="TPR"/>
    <property type="match status" value="1"/>
</dbReference>
<dbReference type="FunFam" id="1.10.287.130:FF:000045">
    <property type="entry name" value="Two-component system sensor histidine kinase/response regulator"/>
    <property type="match status" value="1"/>
</dbReference>
<dbReference type="SUPFAM" id="SSF52172">
    <property type="entry name" value="CheY-like"/>
    <property type="match status" value="1"/>
</dbReference>
<dbReference type="InterPro" id="IPR009057">
    <property type="entry name" value="Homeodomain-like_sf"/>
</dbReference>
<keyword evidence="3 7" id="KW-0597">Phosphoprotein</keyword>
<keyword evidence="15" id="KW-1185">Reference proteome</keyword>
<keyword evidence="14" id="KW-0418">Kinase</keyword>
<evidence type="ECO:0000256" key="8">
    <source>
        <dbReference type="PROSITE-ProRule" id="PRU00339"/>
    </source>
</evidence>
<organism evidence="14 15">
    <name type="scientific">Flavobacterium caeni</name>
    <dbReference type="NCBI Taxonomy" id="490189"/>
    <lineage>
        <taxon>Bacteria</taxon>
        <taxon>Pseudomonadati</taxon>
        <taxon>Bacteroidota</taxon>
        <taxon>Flavobacteriia</taxon>
        <taxon>Flavobacteriales</taxon>
        <taxon>Flavobacteriaceae</taxon>
        <taxon>Flavobacterium</taxon>
    </lineage>
</organism>
<dbReference type="PRINTS" id="PR00032">
    <property type="entry name" value="HTHARAC"/>
</dbReference>
<dbReference type="SUPFAM" id="SSF46689">
    <property type="entry name" value="Homeodomain-like"/>
    <property type="match status" value="1"/>
</dbReference>
<evidence type="ECO:0000259" key="12">
    <source>
        <dbReference type="PROSITE" id="PS50109"/>
    </source>
</evidence>
<dbReference type="EC" id="2.7.13.3" evidence="2"/>
<dbReference type="Pfam" id="PF00072">
    <property type="entry name" value="Response_reg"/>
    <property type="match status" value="1"/>
</dbReference>
<evidence type="ECO:0000256" key="3">
    <source>
        <dbReference type="ARBA" id="ARBA00022553"/>
    </source>
</evidence>
<dbReference type="STRING" id="490189.SAMN02927903_03176"/>